<keyword evidence="1" id="KW-0732">Signal</keyword>
<dbReference type="AlphaFoldDB" id="A0A9P5TAD8"/>
<dbReference type="EMBL" id="WHVB01000006">
    <property type="protein sequence ID" value="KAF8481779.1"/>
    <property type="molecule type" value="Genomic_DNA"/>
</dbReference>
<organism evidence="2 3">
    <name type="scientific">Russula ochroleuca</name>
    <dbReference type="NCBI Taxonomy" id="152965"/>
    <lineage>
        <taxon>Eukaryota</taxon>
        <taxon>Fungi</taxon>
        <taxon>Dikarya</taxon>
        <taxon>Basidiomycota</taxon>
        <taxon>Agaricomycotina</taxon>
        <taxon>Agaricomycetes</taxon>
        <taxon>Russulales</taxon>
        <taxon>Russulaceae</taxon>
        <taxon>Russula</taxon>
    </lineage>
</organism>
<feature type="chain" id="PRO_5040141928" description="Secreted protein" evidence="1">
    <location>
        <begin position="30"/>
        <end position="87"/>
    </location>
</feature>
<sequence>MSSSAHTKQFHPTSFPIVFFLFFPLTSDGRDGCTQNGRVSGQTAPRVHFHILRVVPRLFVEEVMRRKLEWRQSDVKLLIRPAICRVS</sequence>
<protein>
    <recommendedName>
        <fullName evidence="4">Secreted protein</fullName>
    </recommendedName>
</protein>
<name>A0A9P5TAD8_9AGAM</name>
<proteinExistence type="predicted"/>
<evidence type="ECO:0000256" key="1">
    <source>
        <dbReference type="SAM" id="SignalP"/>
    </source>
</evidence>
<evidence type="ECO:0000313" key="3">
    <source>
        <dbReference type="Proteomes" id="UP000759537"/>
    </source>
</evidence>
<comment type="caution">
    <text evidence="2">The sequence shown here is derived from an EMBL/GenBank/DDBJ whole genome shotgun (WGS) entry which is preliminary data.</text>
</comment>
<gene>
    <name evidence="2" type="ORF">DFH94DRAFT_407682</name>
</gene>
<feature type="signal peptide" evidence="1">
    <location>
        <begin position="1"/>
        <end position="29"/>
    </location>
</feature>
<reference evidence="2" key="1">
    <citation type="submission" date="2019-10" db="EMBL/GenBank/DDBJ databases">
        <authorList>
            <consortium name="DOE Joint Genome Institute"/>
            <person name="Kuo A."/>
            <person name="Miyauchi S."/>
            <person name="Kiss E."/>
            <person name="Drula E."/>
            <person name="Kohler A."/>
            <person name="Sanchez-Garcia M."/>
            <person name="Andreopoulos B."/>
            <person name="Barry K.W."/>
            <person name="Bonito G."/>
            <person name="Buee M."/>
            <person name="Carver A."/>
            <person name="Chen C."/>
            <person name="Cichocki N."/>
            <person name="Clum A."/>
            <person name="Culley D."/>
            <person name="Crous P.W."/>
            <person name="Fauchery L."/>
            <person name="Girlanda M."/>
            <person name="Hayes R."/>
            <person name="Keri Z."/>
            <person name="LaButti K."/>
            <person name="Lipzen A."/>
            <person name="Lombard V."/>
            <person name="Magnuson J."/>
            <person name="Maillard F."/>
            <person name="Morin E."/>
            <person name="Murat C."/>
            <person name="Nolan M."/>
            <person name="Ohm R."/>
            <person name="Pangilinan J."/>
            <person name="Pereira M."/>
            <person name="Perotto S."/>
            <person name="Peter M."/>
            <person name="Riley R."/>
            <person name="Sitrit Y."/>
            <person name="Stielow B."/>
            <person name="Szollosi G."/>
            <person name="Zifcakova L."/>
            <person name="Stursova M."/>
            <person name="Spatafora J.W."/>
            <person name="Tedersoo L."/>
            <person name="Vaario L.-M."/>
            <person name="Yamada A."/>
            <person name="Yan M."/>
            <person name="Wang P."/>
            <person name="Xu J."/>
            <person name="Bruns T."/>
            <person name="Baldrian P."/>
            <person name="Vilgalys R."/>
            <person name="Henrissat B."/>
            <person name="Grigoriev I.V."/>
            <person name="Hibbett D."/>
            <person name="Nagy L.G."/>
            <person name="Martin F.M."/>
        </authorList>
    </citation>
    <scope>NUCLEOTIDE SEQUENCE</scope>
    <source>
        <strain evidence="2">Prilba</strain>
    </source>
</reference>
<evidence type="ECO:0000313" key="2">
    <source>
        <dbReference type="EMBL" id="KAF8481779.1"/>
    </source>
</evidence>
<dbReference type="Proteomes" id="UP000759537">
    <property type="component" value="Unassembled WGS sequence"/>
</dbReference>
<accession>A0A9P5TAD8</accession>
<keyword evidence="3" id="KW-1185">Reference proteome</keyword>
<evidence type="ECO:0008006" key="4">
    <source>
        <dbReference type="Google" id="ProtNLM"/>
    </source>
</evidence>
<reference evidence="2" key="2">
    <citation type="journal article" date="2020" name="Nat. Commun.">
        <title>Large-scale genome sequencing of mycorrhizal fungi provides insights into the early evolution of symbiotic traits.</title>
        <authorList>
            <person name="Miyauchi S."/>
            <person name="Kiss E."/>
            <person name="Kuo A."/>
            <person name="Drula E."/>
            <person name="Kohler A."/>
            <person name="Sanchez-Garcia M."/>
            <person name="Morin E."/>
            <person name="Andreopoulos B."/>
            <person name="Barry K.W."/>
            <person name="Bonito G."/>
            <person name="Buee M."/>
            <person name="Carver A."/>
            <person name="Chen C."/>
            <person name="Cichocki N."/>
            <person name="Clum A."/>
            <person name="Culley D."/>
            <person name="Crous P.W."/>
            <person name="Fauchery L."/>
            <person name="Girlanda M."/>
            <person name="Hayes R.D."/>
            <person name="Keri Z."/>
            <person name="LaButti K."/>
            <person name="Lipzen A."/>
            <person name="Lombard V."/>
            <person name="Magnuson J."/>
            <person name="Maillard F."/>
            <person name="Murat C."/>
            <person name="Nolan M."/>
            <person name="Ohm R.A."/>
            <person name="Pangilinan J."/>
            <person name="Pereira M.F."/>
            <person name="Perotto S."/>
            <person name="Peter M."/>
            <person name="Pfister S."/>
            <person name="Riley R."/>
            <person name="Sitrit Y."/>
            <person name="Stielow J.B."/>
            <person name="Szollosi G."/>
            <person name="Zifcakova L."/>
            <person name="Stursova M."/>
            <person name="Spatafora J.W."/>
            <person name="Tedersoo L."/>
            <person name="Vaario L.M."/>
            <person name="Yamada A."/>
            <person name="Yan M."/>
            <person name="Wang P."/>
            <person name="Xu J."/>
            <person name="Bruns T."/>
            <person name="Baldrian P."/>
            <person name="Vilgalys R."/>
            <person name="Dunand C."/>
            <person name="Henrissat B."/>
            <person name="Grigoriev I.V."/>
            <person name="Hibbett D."/>
            <person name="Nagy L.G."/>
            <person name="Martin F.M."/>
        </authorList>
    </citation>
    <scope>NUCLEOTIDE SEQUENCE</scope>
    <source>
        <strain evidence="2">Prilba</strain>
    </source>
</reference>